<sequence length="356" mass="39011">MPRRPADLISSWLRGVTTWLGREPGVWLVIAGAFGSALVAGTLPELLKLVPGGNITLAVIAILGLLILAIAWTALNVRTRFGVVIFLSATPDDLAQNLRMQGFVDRHRDKHLKLFYVNGNYLAPKADRNARITVAQRVMQERLSEESAWQVGSIDFYLRCDFPSAYQLARVTLGRGDDNAMPFGGLGRIRIHQFDHGSTTLEDDVIELTHHRWVLQPATSPAPQGVRVTGHQSIRQPEPELQNRCAIVVNLFGDPASIAKARRAANAGDPSTGYAVEDRDRCGGEILIEASLHTDSTVSHQAIVAAVVNEWKKFVESRDDASRAQGRLFIHGPVAIVFALGALLPNSVELVPYDPR</sequence>
<feature type="transmembrane region" description="Helical" evidence="1">
    <location>
        <begin position="24"/>
        <end position="43"/>
    </location>
</feature>
<comment type="caution">
    <text evidence="2">The sequence shown here is derived from an EMBL/GenBank/DDBJ whole genome shotgun (WGS) entry which is preliminary data.</text>
</comment>
<organism evidence="2 3">
    <name type="scientific">Promicromonospora iranensis</name>
    <dbReference type="NCBI Taxonomy" id="1105144"/>
    <lineage>
        <taxon>Bacteria</taxon>
        <taxon>Bacillati</taxon>
        <taxon>Actinomycetota</taxon>
        <taxon>Actinomycetes</taxon>
        <taxon>Micrococcales</taxon>
        <taxon>Promicromonosporaceae</taxon>
        <taxon>Promicromonospora</taxon>
    </lineage>
</organism>
<dbReference type="Proteomes" id="UP001183585">
    <property type="component" value="Unassembled WGS sequence"/>
</dbReference>
<accession>A0ABU2CK63</accession>
<keyword evidence="1" id="KW-0812">Transmembrane</keyword>
<name>A0ABU2CK63_9MICO</name>
<evidence type="ECO:0000256" key="1">
    <source>
        <dbReference type="SAM" id="Phobius"/>
    </source>
</evidence>
<reference evidence="2 3" key="1">
    <citation type="submission" date="2023-07" db="EMBL/GenBank/DDBJ databases">
        <title>Sequencing the genomes of 1000 actinobacteria strains.</title>
        <authorList>
            <person name="Klenk H.-P."/>
        </authorList>
    </citation>
    <scope>NUCLEOTIDE SEQUENCE [LARGE SCALE GENOMIC DNA]</scope>
    <source>
        <strain evidence="2 3">DSM 45554</strain>
    </source>
</reference>
<protein>
    <recommendedName>
        <fullName evidence="4">SAVED domain-containing protein</fullName>
    </recommendedName>
</protein>
<keyword evidence="1" id="KW-0472">Membrane</keyword>
<dbReference type="EMBL" id="JAVDYE010000001">
    <property type="protein sequence ID" value="MDR7381732.1"/>
    <property type="molecule type" value="Genomic_DNA"/>
</dbReference>
<feature type="transmembrane region" description="Helical" evidence="1">
    <location>
        <begin position="55"/>
        <end position="75"/>
    </location>
</feature>
<dbReference type="RefSeq" id="WP_274998024.1">
    <property type="nucleotide sequence ID" value="NZ_JAJQQP010000020.1"/>
</dbReference>
<keyword evidence="1" id="KW-1133">Transmembrane helix</keyword>
<keyword evidence="3" id="KW-1185">Reference proteome</keyword>
<gene>
    <name evidence="2" type="ORF">J2S48_001247</name>
</gene>
<evidence type="ECO:0000313" key="2">
    <source>
        <dbReference type="EMBL" id="MDR7381732.1"/>
    </source>
</evidence>
<proteinExistence type="predicted"/>
<evidence type="ECO:0008006" key="4">
    <source>
        <dbReference type="Google" id="ProtNLM"/>
    </source>
</evidence>
<feature type="transmembrane region" description="Helical" evidence="1">
    <location>
        <begin position="328"/>
        <end position="348"/>
    </location>
</feature>
<evidence type="ECO:0000313" key="3">
    <source>
        <dbReference type="Proteomes" id="UP001183585"/>
    </source>
</evidence>